<dbReference type="AlphaFoldDB" id="A0ABC9F2C7"/>
<reference evidence="3 4" key="2">
    <citation type="submission" date="2024-10" db="EMBL/GenBank/DDBJ databases">
        <authorList>
            <person name="Ryan C."/>
        </authorList>
    </citation>
    <scope>NUCLEOTIDE SEQUENCE [LARGE SCALE GENOMIC DNA]</scope>
</reference>
<dbReference type="Pfam" id="PF00646">
    <property type="entry name" value="F-box"/>
    <property type="match status" value="1"/>
</dbReference>
<protein>
    <recommendedName>
        <fullName evidence="2">F-box domain-containing protein</fullName>
    </recommendedName>
</protein>
<dbReference type="InterPro" id="IPR001810">
    <property type="entry name" value="F-box_dom"/>
</dbReference>
<keyword evidence="4" id="KW-1185">Reference proteome</keyword>
<dbReference type="CDD" id="cd22157">
    <property type="entry name" value="F-box_AtFBW1-like"/>
    <property type="match status" value="1"/>
</dbReference>
<feature type="domain" description="F-box" evidence="2">
    <location>
        <begin position="37"/>
        <end position="77"/>
    </location>
</feature>
<feature type="compositionally biased region" description="Pro residues" evidence="1">
    <location>
        <begin position="20"/>
        <end position="35"/>
    </location>
</feature>
<dbReference type="SUPFAM" id="SSF81383">
    <property type="entry name" value="F-box domain"/>
    <property type="match status" value="1"/>
</dbReference>
<dbReference type="PANTHER" id="PTHR31672">
    <property type="entry name" value="BNACNNG10540D PROTEIN"/>
    <property type="match status" value="1"/>
</dbReference>
<dbReference type="InterPro" id="IPR050796">
    <property type="entry name" value="SCF_F-box_component"/>
</dbReference>
<dbReference type="SMART" id="SM00256">
    <property type="entry name" value="FBOX"/>
    <property type="match status" value="1"/>
</dbReference>
<gene>
    <name evidence="3" type="ORF">URODEC1_LOCUS101622</name>
</gene>
<name>A0ABC9F2C7_9POAL</name>
<dbReference type="EMBL" id="OZ075115">
    <property type="protein sequence ID" value="CAL5068517.1"/>
    <property type="molecule type" value="Genomic_DNA"/>
</dbReference>
<evidence type="ECO:0000259" key="2">
    <source>
        <dbReference type="SMART" id="SM00256"/>
    </source>
</evidence>
<reference evidence="4" key="1">
    <citation type="submission" date="2024-06" db="EMBL/GenBank/DDBJ databases">
        <authorList>
            <person name="Ryan C."/>
        </authorList>
    </citation>
    <scope>NUCLEOTIDE SEQUENCE [LARGE SCALE GENOMIC DNA]</scope>
</reference>
<feature type="region of interest" description="Disordered" evidence="1">
    <location>
        <begin position="1"/>
        <end position="35"/>
    </location>
</feature>
<dbReference type="PANTHER" id="PTHR31672:SF2">
    <property type="entry name" value="F-BOX DOMAIN-CONTAINING PROTEIN"/>
    <property type="match status" value="1"/>
</dbReference>
<dbReference type="InterPro" id="IPR036047">
    <property type="entry name" value="F-box-like_dom_sf"/>
</dbReference>
<evidence type="ECO:0000256" key="1">
    <source>
        <dbReference type="SAM" id="MobiDB-lite"/>
    </source>
</evidence>
<organism evidence="3 4">
    <name type="scientific">Urochloa decumbens</name>
    <dbReference type="NCBI Taxonomy" id="240449"/>
    <lineage>
        <taxon>Eukaryota</taxon>
        <taxon>Viridiplantae</taxon>
        <taxon>Streptophyta</taxon>
        <taxon>Embryophyta</taxon>
        <taxon>Tracheophyta</taxon>
        <taxon>Spermatophyta</taxon>
        <taxon>Magnoliopsida</taxon>
        <taxon>Liliopsida</taxon>
        <taxon>Poales</taxon>
        <taxon>Poaceae</taxon>
        <taxon>PACMAD clade</taxon>
        <taxon>Panicoideae</taxon>
        <taxon>Panicodae</taxon>
        <taxon>Paniceae</taxon>
        <taxon>Melinidinae</taxon>
        <taxon>Urochloa</taxon>
    </lineage>
</organism>
<dbReference type="Proteomes" id="UP001497457">
    <property type="component" value="Chromosome 5rd"/>
</dbReference>
<evidence type="ECO:0000313" key="4">
    <source>
        <dbReference type="Proteomes" id="UP001497457"/>
    </source>
</evidence>
<evidence type="ECO:0000313" key="3">
    <source>
        <dbReference type="EMBL" id="CAL5068517.1"/>
    </source>
</evidence>
<accession>A0ABC9F2C7</accession>
<sequence length="446" mass="49418">MLLVAGVRSSTRTNMARAGTPPPMQAQPAAAPPPAGLSEDIHAEILARVPAKSVLRFRSVCRAWRRLTTDPYFLAAHARLRPAEVVLYRYLDSARRENRPLGYAVDVALDALPVSGDRARRRRLVRYPKYYVTGSREPWRYSMPQHCLLLASCGGVLLFATKGADSYLLCNPITRQWAALPKITDAAAGAAGGIRVSEYAFYFHEPSGEHRLLCGRREPAGADDAPTAWCILSTGAALPRRVDTCTQAADDLRVPGLRHTDATPVPLHGHLHWPPHRDALNRETLEMVAFDTAAETFHAMAGPRVAASARMKLFAMDGLLVAANFGGEEARHVDLWFLTCYGTADGRWERRHRVATPWGFGWGVASLMATAAASDDRGNVMLGTHHGLSVYNVRTKTVRVVKDVATRSNDVLMSRHVFRESLVQHPGFRHRQARSYADLPLIHFWR</sequence>
<proteinExistence type="predicted"/>
<dbReference type="Gene3D" id="1.20.1280.50">
    <property type="match status" value="1"/>
</dbReference>